<keyword evidence="5" id="KW-1185">Reference proteome</keyword>
<dbReference type="SMART" id="SM00389">
    <property type="entry name" value="HOX"/>
    <property type="match status" value="1"/>
</dbReference>
<name>A0A1C7MSS3_GRIFR</name>
<sequence length="162" mass="18188">MYSASFSGYKIPFTQAQAERFQKAFERNPYPSKDQLKLIADDLNLAVPKVINRFRNQRGNLVKAGLRPQKRPQNMSNKENVQDLTLSGETPIFRVDMVEAGPSSMRQVETFVDVSDTELDSEDDVSEDSTGDYDMHAISTLASFLAREREAAYALLLLATSC</sequence>
<comment type="subcellular location">
    <subcellularLocation>
        <location evidence="1 2">Nucleus</location>
    </subcellularLocation>
</comment>
<accession>A0A1C7MSS3</accession>
<dbReference type="GO" id="GO:0005634">
    <property type="term" value="C:nucleus"/>
    <property type="evidence" value="ECO:0007669"/>
    <property type="project" value="UniProtKB-SubCell"/>
</dbReference>
<protein>
    <recommendedName>
        <fullName evidence="3">Homeobox domain-containing protein</fullName>
    </recommendedName>
</protein>
<proteinExistence type="predicted"/>
<evidence type="ECO:0000313" key="4">
    <source>
        <dbReference type="EMBL" id="OBZ79931.1"/>
    </source>
</evidence>
<dbReference type="Proteomes" id="UP000092993">
    <property type="component" value="Unassembled WGS sequence"/>
</dbReference>
<dbReference type="SUPFAM" id="SSF46689">
    <property type="entry name" value="Homeodomain-like"/>
    <property type="match status" value="1"/>
</dbReference>
<dbReference type="PROSITE" id="PS50071">
    <property type="entry name" value="HOMEOBOX_2"/>
    <property type="match status" value="1"/>
</dbReference>
<dbReference type="InterPro" id="IPR001356">
    <property type="entry name" value="HD"/>
</dbReference>
<evidence type="ECO:0000256" key="2">
    <source>
        <dbReference type="RuleBase" id="RU000682"/>
    </source>
</evidence>
<evidence type="ECO:0000259" key="3">
    <source>
        <dbReference type="PROSITE" id="PS50071"/>
    </source>
</evidence>
<dbReference type="EMBL" id="LUGG01000001">
    <property type="protein sequence ID" value="OBZ79931.1"/>
    <property type="molecule type" value="Genomic_DNA"/>
</dbReference>
<dbReference type="CDD" id="cd00086">
    <property type="entry name" value="homeodomain"/>
    <property type="match status" value="1"/>
</dbReference>
<dbReference type="InterPro" id="IPR009057">
    <property type="entry name" value="Homeodomain-like_sf"/>
</dbReference>
<dbReference type="Gene3D" id="1.10.10.60">
    <property type="entry name" value="Homeodomain-like"/>
    <property type="match status" value="1"/>
</dbReference>
<organism evidence="4 5">
    <name type="scientific">Grifola frondosa</name>
    <name type="common">Maitake</name>
    <name type="synonym">Polyporus frondosus</name>
    <dbReference type="NCBI Taxonomy" id="5627"/>
    <lineage>
        <taxon>Eukaryota</taxon>
        <taxon>Fungi</taxon>
        <taxon>Dikarya</taxon>
        <taxon>Basidiomycota</taxon>
        <taxon>Agaricomycotina</taxon>
        <taxon>Agaricomycetes</taxon>
        <taxon>Polyporales</taxon>
        <taxon>Grifolaceae</taxon>
        <taxon>Grifola</taxon>
    </lineage>
</organism>
<keyword evidence="1 2" id="KW-0238">DNA-binding</keyword>
<dbReference type="GO" id="GO:0003677">
    <property type="term" value="F:DNA binding"/>
    <property type="evidence" value="ECO:0007669"/>
    <property type="project" value="UniProtKB-UniRule"/>
</dbReference>
<feature type="domain" description="Homeobox" evidence="3">
    <location>
        <begin position="10"/>
        <end position="64"/>
    </location>
</feature>
<evidence type="ECO:0000256" key="1">
    <source>
        <dbReference type="PROSITE-ProRule" id="PRU00108"/>
    </source>
</evidence>
<dbReference type="OrthoDB" id="21495at2759"/>
<evidence type="ECO:0000313" key="5">
    <source>
        <dbReference type="Proteomes" id="UP000092993"/>
    </source>
</evidence>
<keyword evidence="1 2" id="KW-0539">Nucleus</keyword>
<reference evidence="4 5" key="1">
    <citation type="submission" date="2016-03" db="EMBL/GenBank/DDBJ databases">
        <title>Whole genome sequencing of Grifola frondosa 9006-11.</title>
        <authorList>
            <person name="Min B."/>
            <person name="Park H."/>
            <person name="Kim J.-G."/>
            <person name="Cho H."/>
            <person name="Oh Y.-L."/>
            <person name="Kong W.-S."/>
            <person name="Choi I.-G."/>
        </authorList>
    </citation>
    <scope>NUCLEOTIDE SEQUENCE [LARGE SCALE GENOMIC DNA]</scope>
    <source>
        <strain evidence="4 5">9006-11</strain>
    </source>
</reference>
<comment type="caution">
    <text evidence="4">The sequence shown here is derived from an EMBL/GenBank/DDBJ whole genome shotgun (WGS) entry which is preliminary data.</text>
</comment>
<gene>
    <name evidence="4" type="ORF">A0H81_01233</name>
</gene>
<feature type="DNA-binding region" description="Homeobox" evidence="1">
    <location>
        <begin position="12"/>
        <end position="65"/>
    </location>
</feature>
<keyword evidence="1 2" id="KW-0371">Homeobox</keyword>
<dbReference type="AlphaFoldDB" id="A0A1C7MSS3"/>
<dbReference type="Pfam" id="PF00046">
    <property type="entry name" value="Homeodomain"/>
    <property type="match status" value="1"/>
</dbReference>